<evidence type="ECO:0000256" key="2">
    <source>
        <dbReference type="ARBA" id="ARBA00007230"/>
    </source>
</evidence>
<sequence length="416" mass="47078">MSLQEDEVASFLWGAFLNVGGSISINLGTTLLKYSHNKAEEQKLRDKERLDAVLISHQWWWRIAFFIFCCGNVLNFVSFSFAAQSLLAGLGSVQFVTNVIFSYLILGSLVTPRILTATGIIVMGNVLLVLFGNHEDRDYTQRELIYLYSNTGYLVYLSLTIAAACSLHALYVVLQRKLAEGSEVTGNKRTFLPFYSKVEEKFENDDDLPAQRGRTDTYELLLPFCYAAVSGLIGTLSVMLAKSISELLRVTLKDPANDNQFLYPFPYAVLFGLIMIMGFWLYRLNKALRLFDAIFIVPVMQVIWIVFSVLSGGIYFQEFVKFDLLQFVMFFSGILLVMIGVTGLSPDKDKDQKGWQRETESVTRPSRDPRSPLKAENKMSFWDGNSDVDLLKLTRSRTRSDSSCVLAAPFSSRFHL</sequence>
<protein>
    <submittedName>
        <fullName evidence="8">Magnesium transporter NIPA8</fullName>
    </submittedName>
</protein>
<feature type="compositionally biased region" description="Basic and acidic residues" evidence="6">
    <location>
        <begin position="347"/>
        <end position="377"/>
    </location>
</feature>
<feature type="transmembrane region" description="Helical" evidence="7">
    <location>
        <begin position="220"/>
        <end position="241"/>
    </location>
</feature>
<dbReference type="AlphaFoldDB" id="A0A6A7GE37"/>
<feature type="transmembrane region" description="Helical" evidence="7">
    <location>
        <begin position="294"/>
        <end position="316"/>
    </location>
</feature>
<accession>A0A6A7GE37</accession>
<keyword evidence="3 7" id="KW-0812">Transmembrane</keyword>
<dbReference type="SUPFAM" id="SSF103481">
    <property type="entry name" value="Multidrug resistance efflux transporter EmrE"/>
    <property type="match status" value="1"/>
</dbReference>
<dbReference type="GO" id="GO:0015095">
    <property type="term" value="F:magnesium ion transmembrane transporter activity"/>
    <property type="evidence" value="ECO:0007669"/>
    <property type="project" value="InterPro"/>
</dbReference>
<dbReference type="PANTHER" id="PTHR12570">
    <property type="match status" value="1"/>
</dbReference>
<feature type="region of interest" description="Disordered" evidence="6">
    <location>
        <begin position="347"/>
        <end position="379"/>
    </location>
</feature>
<keyword evidence="5 7" id="KW-0472">Membrane</keyword>
<organism evidence="8">
    <name type="scientific">Hirondellea gigas</name>
    <dbReference type="NCBI Taxonomy" id="1518452"/>
    <lineage>
        <taxon>Eukaryota</taxon>
        <taxon>Metazoa</taxon>
        <taxon>Ecdysozoa</taxon>
        <taxon>Arthropoda</taxon>
        <taxon>Crustacea</taxon>
        <taxon>Multicrustacea</taxon>
        <taxon>Malacostraca</taxon>
        <taxon>Eumalacostraca</taxon>
        <taxon>Peracarida</taxon>
        <taxon>Amphipoda</taxon>
        <taxon>Amphilochidea</taxon>
        <taxon>Lysianassida</taxon>
        <taxon>Lysianassidira</taxon>
        <taxon>Lysianassoidea</taxon>
        <taxon>Lysianassidae</taxon>
        <taxon>Hirondellea</taxon>
    </lineage>
</organism>
<evidence type="ECO:0000256" key="3">
    <source>
        <dbReference type="ARBA" id="ARBA00022692"/>
    </source>
</evidence>
<dbReference type="GO" id="GO:0016020">
    <property type="term" value="C:membrane"/>
    <property type="evidence" value="ECO:0007669"/>
    <property type="project" value="UniProtKB-SubCell"/>
</dbReference>
<dbReference type="InterPro" id="IPR037185">
    <property type="entry name" value="EmrE-like"/>
</dbReference>
<proteinExistence type="evidence at transcript level"/>
<evidence type="ECO:0000256" key="5">
    <source>
        <dbReference type="ARBA" id="ARBA00023136"/>
    </source>
</evidence>
<evidence type="ECO:0000256" key="4">
    <source>
        <dbReference type="ARBA" id="ARBA00022989"/>
    </source>
</evidence>
<evidence type="ECO:0000256" key="1">
    <source>
        <dbReference type="ARBA" id="ARBA00004141"/>
    </source>
</evidence>
<comment type="subcellular location">
    <subcellularLocation>
        <location evidence="1">Membrane</location>
        <topology evidence="1">Multi-pass membrane protein</topology>
    </subcellularLocation>
</comment>
<dbReference type="EMBL" id="IACT01008493">
    <property type="protein sequence ID" value="LAC27605.1"/>
    <property type="molecule type" value="mRNA"/>
</dbReference>
<evidence type="ECO:0000256" key="6">
    <source>
        <dbReference type="SAM" id="MobiDB-lite"/>
    </source>
</evidence>
<feature type="transmembrane region" description="Helical" evidence="7">
    <location>
        <begin position="59"/>
        <end position="81"/>
    </location>
</feature>
<feature type="transmembrane region" description="Helical" evidence="7">
    <location>
        <begin position="87"/>
        <end position="107"/>
    </location>
</feature>
<dbReference type="InterPro" id="IPR008521">
    <property type="entry name" value="Mg_trans_NIPA"/>
</dbReference>
<dbReference type="Pfam" id="PF05653">
    <property type="entry name" value="Mg_trans_NIPA"/>
    <property type="match status" value="2"/>
</dbReference>
<feature type="transmembrane region" description="Helical" evidence="7">
    <location>
        <begin position="261"/>
        <end position="282"/>
    </location>
</feature>
<feature type="transmembrane region" description="Helical" evidence="7">
    <location>
        <begin position="322"/>
        <end position="344"/>
    </location>
</feature>
<feature type="transmembrane region" description="Helical" evidence="7">
    <location>
        <begin position="12"/>
        <end position="34"/>
    </location>
</feature>
<feature type="transmembrane region" description="Helical" evidence="7">
    <location>
        <begin position="153"/>
        <end position="174"/>
    </location>
</feature>
<evidence type="ECO:0000313" key="8">
    <source>
        <dbReference type="EMBL" id="LAC27605.1"/>
    </source>
</evidence>
<comment type="similarity">
    <text evidence="2">Belongs to the NIPA family.</text>
</comment>
<keyword evidence="4 7" id="KW-1133">Transmembrane helix</keyword>
<evidence type="ECO:0000256" key="7">
    <source>
        <dbReference type="SAM" id="Phobius"/>
    </source>
</evidence>
<reference evidence="8" key="1">
    <citation type="submission" date="2017-11" db="EMBL/GenBank/DDBJ databases">
        <title>The sensing device of the deep-sea amphipod.</title>
        <authorList>
            <person name="Kobayashi H."/>
            <person name="Nagahama T."/>
            <person name="Arai W."/>
            <person name="Sasagawa Y."/>
            <person name="Umeda M."/>
            <person name="Hayashi T."/>
            <person name="Nikaido I."/>
            <person name="Watanabe H."/>
            <person name="Oguri K."/>
            <person name="Kitazato H."/>
            <person name="Fujioka K."/>
            <person name="Kido Y."/>
            <person name="Takami H."/>
        </authorList>
    </citation>
    <scope>NUCLEOTIDE SEQUENCE</scope>
    <source>
        <tissue evidence="8">Whole body</tissue>
    </source>
</reference>
<feature type="transmembrane region" description="Helical" evidence="7">
    <location>
        <begin position="114"/>
        <end position="133"/>
    </location>
</feature>
<name>A0A6A7GE37_9CRUS</name>
<dbReference type="PANTHER" id="PTHR12570:SF9">
    <property type="entry name" value="MAGNESIUM TRANSPORTER NIPA8-RELATED"/>
    <property type="match status" value="1"/>
</dbReference>